<organism evidence="1">
    <name type="scientific">Clostridioides difficile</name>
    <name type="common">Peptoclostridium difficile</name>
    <dbReference type="NCBI Taxonomy" id="1496"/>
    <lineage>
        <taxon>Bacteria</taxon>
        <taxon>Bacillati</taxon>
        <taxon>Bacillota</taxon>
        <taxon>Clostridia</taxon>
        <taxon>Peptostreptococcales</taxon>
        <taxon>Peptostreptococcaceae</taxon>
        <taxon>Clostridioides</taxon>
    </lineage>
</organism>
<name>A0A381I8R8_CLODI</name>
<reference evidence="1" key="1">
    <citation type="submission" date="2018-06" db="EMBL/GenBank/DDBJ databases">
        <authorList>
            <consortium name="Pathogen Informatics"/>
            <person name="Doyle S."/>
        </authorList>
    </citation>
    <scope>NUCLEOTIDE SEQUENCE</scope>
    <source>
        <strain evidence="1">NCTC13307</strain>
    </source>
</reference>
<accession>A0A381I8R8</accession>
<gene>
    <name evidence="1" type="ORF">NCTC13307_01154</name>
</gene>
<dbReference type="EMBL" id="UFWD01000001">
    <property type="protein sequence ID" value="SUY22355.1"/>
    <property type="molecule type" value="Genomic_DNA"/>
</dbReference>
<protein>
    <submittedName>
        <fullName evidence="1">Uncharacterized protein</fullName>
    </submittedName>
</protein>
<evidence type="ECO:0000313" key="1">
    <source>
        <dbReference type="EMBL" id="SUY22355.1"/>
    </source>
</evidence>
<proteinExistence type="predicted"/>
<sequence>MITLTGFILTMWYVNNITKWMFSKNKEGFRLTMWYVNDKFYRFVSLVKEECRKKEKKENK</sequence>
<dbReference type="AlphaFoldDB" id="A0A381I8R8"/>